<dbReference type="PANTHER" id="PTHR24104">
    <property type="entry name" value="E3 UBIQUITIN-PROTEIN LIGASE NHLRC1-RELATED"/>
    <property type="match status" value="1"/>
</dbReference>
<keyword evidence="2" id="KW-0479">Metal-binding</keyword>
<dbReference type="InterPro" id="IPR001258">
    <property type="entry name" value="NHL_repeat"/>
</dbReference>
<dbReference type="InterPro" id="IPR011042">
    <property type="entry name" value="6-blade_b-propeller_TolB-like"/>
</dbReference>
<dbReference type="PANTHER" id="PTHR24104:SF50">
    <property type="entry name" value="SMP-30_GLUCONOLACTONASE_LRE-LIKE REGION DOMAIN-CONTAINING PROTEIN"/>
    <property type="match status" value="1"/>
</dbReference>
<dbReference type="GO" id="GO:0000209">
    <property type="term" value="P:protein polyubiquitination"/>
    <property type="evidence" value="ECO:0007669"/>
    <property type="project" value="TreeGrafter"/>
</dbReference>
<reference evidence="5" key="1">
    <citation type="submission" date="2022-08" db="UniProtKB">
        <authorList>
            <consortium name="EnsemblMetazoa"/>
        </authorList>
    </citation>
    <scope>IDENTIFICATION</scope>
    <source>
        <strain evidence="5">05x7-T-G4-1.051#20</strain>
    </source>
</reference>
<dbReference type="SMART" id="SM00336">
    <property type="entry name" value="BBOX"/>
    <property type="match status" value="2"/>
</dbReference>
<dbReference type="InterPro" id="IPR000315">
    <property type="entry name" value="Znf_B-box"/>
</dbReference>
<dbReference type="EnsemblMetazoa" id="G29602.1">
    <property type="protein sequence ID" value="G29602.1:cds"/>
    <property type="gene ID" value="G29602"/>
</dbReference>
<keyword evidence="1" id="KW-0677">Repeat</keyword>
<sequence>TIMDPRHSAQDVPRCDLCETATVHSYCGYCHVNLCKPCVVDHISDGYDQHKIVPFKKRRSTLIYPKCKIHLHKTCEFQCENCNNILICSSCVTSVQHRSHTFVEVTKVYKAKKEVIEKDKVQLENLISPTYEEIASDLEEQLANLDGGYEKLTTTISIQGEQWHRAIDIVINKMKTEICEIKVTHRDILQKHLDEIKQIQSLIQQTLLALGELEKSTEVSPTIEYSSKIREFRKLPPKVKVVMPTFIPNPIDQEKMYSLFGKITPLSTATEDNVLPLNQPKTSVRELLDEPKLVATIQSGHNIIRNVTCLNEDRIWTSGRTNEIQCFNIKGSLLQTITTKSEKFPNDIEVDSDGDLLYSDWKNRTVNKVINGQTEELIKLQGWRPYNLCVTSTGDLLLTMYCDDETQSKVVRYSGSTEKQTIQFDDEGKPLYSGNITIKYITENRNHDICVTDFWAGAVVVVNEDGKLRWRYTGHPSFTKNRCRCTGHSSITKTQPFRPRGITTDSQSRILTADKDNHCIHILNQNGQFLRYIDNCDLKDPFGLCVDNNDNLFVCDFNEGYVKKIRYLK</sequence>
<dbReference type="GO" id="GO:0043161">
    <property type="term" value="P:proteasome-mediated ubiquitin-dependent protein catabolic process"/>
    <property type="evidence" value="ECO:0007669"/>
    <property type="project" value="TreeGrafter"/>
</dbReference>
<evidence type="ECO:0000256" key="1">
    <source>
        <dbReference type="ARBA" id="ARBA00022737"/>
    </source>
</evidence>
<feature type="domain" description="B box-type" evidence="4">
    <location>
        <begin position="10"/>
        <end position="55"/>
    </location>
</feature>
<evidence type="ECO:0000313" key="5">
    <source>
        <dbReference type="EnsemblMetazoa" id="G29602.1:cds"/>
    </source>
</evidence>
<dbReference type="Gene3D" id="2.120.10.30">
    <property type="entry name" value="TolB, C-terminal domain"/>
    <property type="match status" value="2"/>
</dbReference>
<dbReference type="InterPro" id="IPR050952">
    <property type="entry name" value="TRIM-NHL_E3_ligases"/>
</dbReference>
<proteinExistence type="predicted"/>
<evidence type="ECO:0000313" key="6">
    <source>
        <dbReference type="Proteomes" id="UP000005408"/>
    </source>
</evidence>
<evidence type="ECO:0000256" key="2">
    <source>
        <dbReference type="PROSITE-ProRule" id="PRU00024"/>
    </source>
</evidence>
<dbReference type="GO" id="GO:0008270">
    <property type="term" value="F:zinc ion binding"/>
    <property type="evidence" value="ECO:0007669"/>
    <property type="project" value="UniProtKB-KW"/>
</dbReference>
<dbReference type="SUPFAM" id="SSF57845">
    <property type="entry name" value="B-box zinc-binding domain"/>
    <property type="match status" value="1"/>
</dbReference>
<dbReference type="PROSITE" id="PS50119">
    <property type="entry name" value="ZF_BBOX"/>
    <property type="match status" value="1"/>
</dbReference>
<protein>
    <recommendedName>
        <fullName evidence="4">B box-type domain-containing protein</fullName>
    </recommendedName>
</protein>
<feature type="repeat" description="NHL" evidence="3">
    <location>
        <begin position="498"/>
        <end position="526"/>
    </location>
</feature>
<accession>A0A8W8LXR3</accession>
<keyword evidence="2" id="KW-0862">Zinc</keyword>
<organism evidence="5 6">
    <name type="scientific">Magallana gigas</name>
    <name type="common">Pacific oyster</name>
    <name type="synonym">Crassostrea gigas</name>
    <dbReference type="NCBI Taxonomy" id="29159"/>
    <lineage>
        <taxon>Eukaryota</taxon>
        <taxon>Metazoa</taxon>
        <taxon>Spiralia</taxon>
        <taxon>Lophotrochozoa</taxon>
        <taxon>Mollusca</taxon>
        <taxon>Bivalvia</taxon>
        <taxon>Autobranchia</taxon>
        <taxon>Pteriomorphia</taxon>
        <taxon>Ostreida</taxon>
        <taxon>Ostreoidea</taxon>
        <taxon>Ostreidae</taxon>
        <taxon>Magallana</taxon>
    </lineage>
</organism>
<dbReference type="Gene3D" id="3.30.160.60">
    <property type="entry name" value="Classic Zinc Finger"/>
    <property type="match status" value="1"/>
</dbReference>
<evidence type="ECO:0000259" key="4">
    <source>
        <dbReference type="PROSITE" id="PS50119"/>
    </source>
</evidence>
<dbReference type="SUPFAM" id="SSF101898">
    <property type="entry name" value="NHL repeat"/>
    <property type="match status" value="1"/>
</dbReference>
<name>A0A8W8LXR3_MAGGI</name>
<evidence type="ECO:0000256" key="3">
    <source>
        <dbReference type="PROSITE-ProRule" id="PRU00504"/>
    </source>
</evidence>
<keyword evidence="6" id="KW-1185">Reference proteome</keyword>
<dbReference type="AlphaFoldDB" id="A0A8W8LXR3"/>
<keyword evidence="2" id="KW-0863">Zinc-finger</keyword>
<dbReference type="GO" id="GO:0061630">
    <property type="term" value="F:ubiquitin protein ligase activity"/>
    <property type="evidence" value="ECO:0007669"/>
    <property type="project" value="TreeGrafter"/>
</dbReference>
<dbReference type="PROSITE" id="PS51125">
    <property type="entry name" value="NHL"/>
    <property type="match status" value="1"/>
</dbReference>
<dbReference type="Proteomes" id="UP000005408">
    <property type="component" value="Unassembled WGS sequence"/>
</dbReference>
<dbReference type="CDD" id="cd19756">
    <property type="entry name" value="Bbox2"/>
    <property type="match status" value="1"/>
</dbReference>